<protein>
    <submittedName>
        <fullName evidence="1">Retrovirus-related Pol polyprotein from type-2 retrotransposable element R2DM</fullName>
    </submittedName>
</protein>
<dbReference type="EMBL" id="BPLQ01007748">
    <property type="protein sequence ID" value="GIY32130.1"/>
    <property type="molecule type" value="Genomic_DNA"/>
</dbReference>
<evidence type="ECO:0000313" key="2">
    <source>
        <dbReference type="Proteomes" id="UP001054837"/>
    </source>
</evidence>
<gene>
    <name evidence="1" type="primary">pol_802</name>
    <name evidence="1" type="ORF">CDAR_217501</name>
</gene>
<proteinExistence type="predicted"/>
<reference evidence="1 2" key="1">
    <citation type="submission" date="2021-06" db="EMBL/GenBank/DDBJ databases">
        <title>Caerostris darwini draft genome.</title>
        <authorList>
            <person name="Kono N."/>
            <person name="Arakawa K."/>
        </authorList>
    </citation>
    <scope>NUCLEOTIDE SEQUENCE [LARGE SCALE GENOMIC DNA]</scope>
</reference>
<evidence type="ECO:0000313" key="1">
    <source>
        <dbReference type="EMBL" id="GIY32130.1"/>
    </source>
</evidence>
<name>A0AAV4SDA7_9ARAC</name>
<comment type="caution">
    <text evidence="1">The sequence shown here is derived from an EMBL/GenBank/DDBJ whole genome shotgun (WGS) entry which is preliminary data.</text>
</comment>
<accession>A0AAV4SDA7</accession>
<dbReference type="Proteomes" id="UP001054837">
    <property type="component" value="Unassembled WGS sequence"/>
</dbReference>
<sequence length="159" mass="17481">MDCTLVLRTGGFIHKARLNLVPLNGCMQWKSGNDKLCRRCGNWAETLPHVINHCSLHSHAWQLRHNAIVERAMQRKASILSINQTVCGTSLRPDITAKVGNTVYIIDVTCPFEGNDSAFTAAFENKSTKYGALIPLYQAQGLSATIVPFIVGELGLSLE</sequence>
<dbReference type="AlphaFoldDB" id="A0AAV4SDA7"/>
<keyword evidence="2" id="KW-1185">Reference proteome</keyword>
<organism evidence="1 2">
    <name type="scientific">Caerostris darwini</name>
    <dbReference type="NCBI Taxonomy" id="1538125"/>
    <lineage>
        <taxon>Eukaryota</taxon>
        <taxon>Metazoa</taxon>
        <taxon>Ecdysozoa</taxon>
        <taxon>Arthropoda</taxon>
        <taxon>Chelicerata</taxon>
        <taxon>Arachnida</taxon>
        <taxon>Araneae</taxon>
        <taxon>Araneomorphae</taxon>
        <taxon>Entelegynae</taxon>
        <taxon>Araneoidea</taxon>
        <taxon>Araneidae</taxon>
        <taxon>Caerostris</taxon>
    </lineage>
</organism>